<organism evidence="1 2">
    <name type="scientific">Pseudomonas syringae pv. philadelphi</name>
    <dbReference type="NCBI Taxonomy" id="251706"/>
    <lineage>
        <taxon>Bacteria</taxon>
        <taxon>Pseudomonadati</taxon>
        <taxon>Pseudomonadota</taxon>
        <taxon>Gammaproteobacteria</taxon>
        <taxon>Pseudomonadales</taxon>
        <taxon>Pseudomonadaceae</taxon>
        <taxon>Pseudomonas</taxon>
    </lineage>
</organism>
<gene>
    <name evidence="1" type="ORF">ALQ33_00853</name>
</gene>
<comment type="caution">
    <text evidence="1">The sequence shown here is derived from an EMBL/GenBank/DDBJ whole genome shotgun (WGS) entry which is preliminary data.</text>
</comment>
<dbReference type="EMBL" id="RBQB01000110">
    <property type="protein sequence ID" value="RMO92438.1"/>
    <property type="molecule type" value="Genomic_DNA"/>
</dbReference>
<proteinExistence type="predicted"/>
<sequence>MAESTRECYKAASSGWTTPCRSSRSTVTIPGPLRDSRLEATHIVISPLNHAPQSHVEDYLQATWPPVERVPLLSQVLMINPLPSRLTL</sequence>
<evidence type="ECO:0000313" key="1">
    <source>
        <dbReference type="EMBL" id="RMO92438.1"/>
    </source>
</evidence>
<name>A0A3M3ZCQ7_9PSED</name>
<evidence type="ECO:0000313" key="2">
    <source>
        <dbReference type="Proteomes" id="UP000279372"/>
    </source>
</evidence>
<protein>
    <submittedName>
        <fullName evidence="1">Uncharacterized protein</fullName>
    </submittedName>
</protein>
<dbReference type="AlphaFoldDB" id="A0A3M3ZCQ7"/>
<reference evidence="1 2" key="1">
    <citation type="submission" date="2018-08" db="EMBL/GenBank/DDBJ databases">
        <title>Recombination of ecologically and evolutionarily significant loci maintains genetic cohesion in the Pseudomonas syringae species complex.</title>
        <authorList>
            <person name="Dillon M."/>
            <person name="Thakur S."/>
            <person name="Almeida R.N.D."/>
            <person name="Weir B.S."/>
            <person name="Guttman D.S."/>
        </authorList>
    </citation>
    <scope>NUCLEOTIDE SEQUENCE [LARGE SCALE GENOMIC DNA]</scope>
    <source>
        <strain evidence="1 2">ICMP 8902</strain>
    </source>
</reference>
<accession>A0A3M3ZCQ7</accession>
<dbReference type="Proteomes" id="UP000279372">
    <property type="component" value="Unassembled WGS sequence"/>
</dbReference>